<dbReference type="OrthoDB" id="2934383at2"/>
<proteinExistence type="predicted"/>
<comment type="caution">
    <text evidence="2">The sequence shown here is derived from an EMBL/GenBank/DDBJ whole genome shotgun (WGS) entry which is preliminary data.</text>
</comment>
<evidence type="ECO:0008006" key="4">
    <source>
        <dbReference type="Google" id="ProtNLM"/>
    </source>
</evidence>
<feature type="chain" id="PRO_5014066119" description="Lipoprotein" evidence="1">
    <location>
        <begin position="21"/>
        <end position="161"/>
    </location>
</feature>
<organism evidence="2 3">
    <name type="scientific">Bacillus swezeyi</name>
    <dbReference type="NCBI Taxonomy" id="1925020"/>
    <lineage>
        <taxon>Bacteria</taxon>
        <taxon>Bacillati</taxon>
        <taxon>Bacillota</taxon>
        <taxon>Bacilli</taxon>
        <taxon>Bacillales</taxon>
        <taxon>Bacillaceae</taxon>
        <taxon>Bacillus</taxon>
    </lineage>
</organism>
<dbReference type="EMBL" id="MTJL01000026">
    <property type="protein sequence ID" value="OMI04512.1"/>
    <property type="molecule type" value="Genomic_DNA"/>
</dbReference>
<keyword evidence="3" id="KW-1185">Reference proteome</keyword>
<evidence type="ECO:0000313" key="3">
    <source>
        <dbReference type="Proteomes" id="UP000187367"/>
    </source>
</evidence>
<dbReference type="Proteomes" id="UP000187367">
    <property type="component" value="Unassembled WGS sequence"/>
</dbReference>
<dbReference type="RefSeq" id="WP_076760646.1">
    <property type="nucleotide sequence ID" value="NZ_JARMMH010000020.1"/>
</dbReference>
<gene>
    <name evidence="2" type="ORF">BW143_13705</name>
</gene>
<evidence type="ECO:0000256" key="1">
    <source>
        <dbReference type="SAM" id="SignalP"/>
    </source>
</evidence>
<sequence>MKQLKVLFFSLLLLTGCSMAKENNKEDKWFNSEQEAIEDGIKYENITKNDILDKINLNGKKVIVFRFSESDGKGICIAYINHKNNKYQWYRDLNYVILKSDNPNIGNLNASTEFKTPKGESYKLYIGVADKSNFKLKTDIGHKVTPNIDEKTGMYYYIMSE</sequence>
<reference evidence="2 3" key="1">
    <citation type="submission" date="2017-01" db="EMBL/GenBank/DDBJ databases">
        <title>Bacillus phylogenomics.</title>
        <authorList>
            <person name="Dunlap C."/>
        </authorList>
    </citation>
    <scope>NUCLEOTIDE SEQUENCE [LARGE SCALE GENOMIC DNA]</scope>
    <source>
        <strain evidence="2 3">NRRL B-41282</strain>
    </source>
</reference>
<protein>
    <recommendedName>
        <fullName evidence="4">Lipoprotein</fullName>
    </recommendedName>
</protein>
<name>A0A1R1RZN7_9BACI</name>
<dbReference type="AlphaFoldDB" id="A0A1R1RZN7"/>
<evidence type="ECO:0000313" key="2">
    <source>
        <dbReference type="EMBL" id="OMI04512.1"/>
    </source>
</evidence>
<feature type="signal peptide" evidence="1">
    <location>
        <begin position="1"/>
        <end position="20"/>
    </location>
</feature>
<accession>A0A1R1QIL1</accession>
<keyword evidence="1" id="KW-0732">Signal</keyword>
<dbReference type="PROSITE" id="PS51257">
    <property type="entry name" value="PROKAR_LIPOPROTEIN"/>
    <property type="match status" value="1"/>
</dbReference>
<accession>A0A1R1RZN7</accession>